<accession>D5MEP4</accession>
<evidence type="ECO:0000313" key="3">
    <source>
        <dbReference type="Proteomes" id="UP000006898"/>
    </source>
</evidence>
<dbReference type="EMBL" id="FP565575">
    <property type="protein sequence ID" value="CBE68223.1"/>
    <property type="molecule type" value="Genomic_DNA"/>
</dbReference>
<protein>
    <submittedName>
        <fullName evidence="2">Uncharacterized protein</fullName>
    </submittedName>
</protein>
<gene>
    <name evidence="2" type="ORF">DAMO_1163</name>
</gene>
<evidence type="ECO:0000256" key="1">
    <source>
        <dbReference type="SAM" id="MobiDB-lite"/>
    </source>
</evidence>
<feature type="region of interest" description="Disordered" evidence="1">
    <location>
        <begin position="1"/>
        <end position="29"/>
    </location>
</feature>
<proteinExistence type="predicted"/>
<name>D5MEP4_METO1</name>
<organism evidence="2 3">
    <name type="scientific">Methylomirabilis oxygeniifera</name>
    <dbReference type="NCBI Taxonomy" id="671143"/>
    <lineage>
        <taxon>Bacteria</taxon>
        <taxon>Candidatus Methylomirabilota</taxon>
        <taxon>Candidatus Methylomirabilia</taxon>
        <taxon>Candidatus Methylomirabilales</taxon>
        <taxon>Candidatus Methylomirabilaceae</taxon>
        <taxon>Candidatus Methylomirabilis</taxon>
    </lineage>
</organism>
<dbReference type="STRING" id="671143.DAMO_1163"/>
<sequence>MWASQFRSHLGSPSDVNITAHKKSGAKPPAAVVIASDRRERGNLSILSPQRTVRLLQSLRFLAMTT</sequence>
<dbReference type="HOGENOM" id="CLU_2823078_0_0_0"/>
<dbReference type="Proteomes" id="UP000006898">
    <property type="component" value="Chromosome"/>
</dbReference>
<dbReference type="KEGG" id="mox:DAMO_1163"/>
<reference evidence="2 3" key="1">
    <citation type="journal article" date="2010" name="Nature">
        <title>Nitrite-driven anaerobic methane oxidation by oxygenic bacteria.</title>
        <authorList>
            <person name="Ettwig K.F."/>
            <person name="Butler M.K."/>
            <person name="Le Paslier D."/>
            <person name="Pelletier E."/>
            <person name="Mangenot S."/>
            <person name="Kuypers M.M.M."/>
            <person name="Schreiber F."/>
            <person name="Dutilh B.E."/>
            <person name="Zedelius J."/>
            <person name="de Beer D."/>
            <person name="Gloerich J."/>
            <person name="Wessels H.J.C.T."/>
            <person name="van Allen T."/>
            <person name="Luesken F."/>
            <person name="Wu M."/>
            <person name="van de Pas-Schoonen K.T."/>
            <person name="Op den Camp H.J.M."/>
            <person name="Janssen-Megens E.M."/>
            <person name="Francoijs K-J."/>
            <person name="Stunnenberg H."/>
            <person name="Weissenbach J."/>
            <person name="Jetten M.S.M."/>
            <person name="Strous M."/>
        </authorList>
    </citation>
    <scope>NUCLEOTIDE SEQUENCE [LARGE SCALE GENOMIC DNA]</scope>
</reference>
<evidence type="ECO:0000313" key="2">
    <source>
        <dbReference type="EMBL" id="CBE68223.1"/>
    </source>
</evidence>
<dbReference type="AlphaFoldDB" id="D5MEP4"/>